<dbReference type="EC" id="1.2.7.3" evidence="5"/>
<keyword evidence="6" id="KW-1185">Reference proteome</keyword>
<dbReference type="InterPro" id="IPR033412">
    <property type="entry name" value="PFOR_II"/>
</dbReference>
<proteinExistence type="predicted"/>
<dbReference type="InterPro" id="IPR002880">
    <property type="entry name" value="Pyrv_Fd/Flavodoxin_OxRdtase_N"/>
</dbReference>
<dbReference type="InterPro" id="IPR050722">
    <property type="entry name" value="Pyruvate:ferred/Flavod_OxRd"/>
</dbReference>
<dbReference type="PANTHER" id="PTHR32154">
    <property type="entry name" value="PYRUVATE-FLAVODOXIN OXIDOREDUCTASE-RELATED"/>
    <property type="match status" value="1"/>
</dbReference>
<feature type="domain" description="Pyruvate/ketoisovalerate oxidoreductase catalytic" evidence="2">
    <location>
        <begin position="12"/>
        <end position="165"/>
    </location>
</feature>
<dbReference type="PANTHER" id="PTHR32154:SF20">
    <property type="entry name" value="2-OXOGLUTARATE OXIDOREDUCTASE SUBUNIT KORA"/>
    <property type="match status" value="1"/>
</dbReference>
<dbReference type="GO" id="GO:0047553">
    <property type="term" value="F:2-oxoglutarate synthase activity"/>
    <property type="evidence" value="ECO:0007669"/>
    <property type="project" value="UniProtKB-EC"/>
</dbReference>
<dbReference type="Pfam" id="PF01558">
    <property type="entry name" value="POR"/>
    <property type="match status" value="1"/>
</dbReference>
<organism evidence="5 6">
    <name type="scientific">Alkaliphilus hydrothermalis</name>
    <dbReference type="NCBI Taxonomy" id="1482730"/>
    <lineage>
        <taxon>Bacteria</taxon>
        <taxon>Bacillati</taxon>
        <taxon>Bacillota</taxon>
        <taxon>Clostridia</taxon>
        <taxon>Peptostreptococcales</taxon>
        <taxon>Natronincolaceae</taxon>
        <taxon>Alkaliphilus</taxon>
    </lineage>
</organism>
<dbReference type="SUPFAM" id="SSF52518">
    <property type="entry name" value="Thiamin diphosphate-binding fold (THDP-binding)"/>
    <property type="match status" value="1"/>
</dbReference>
<dbReference type="InterPro" id="IPR019752">
    <property type="entry name" value="Pyrv/ketoisovalerate_OxRed_cat"/>
</dbReference>
<dbReference type="Gene3D" id="3.40.50.970">
    <property type="match status" value="1"/>
</dbReference>
<dbReference type="CDD" id="cd07034">
    <property type="entry name" value="TPP_PYR_PFOR_IOR-alpha_like"/>
    <property type="match status" value="1"/>
</dbReference>
<protein>
    <submittedName>
        <fullName evidence="5">2-oxoglutarate ferredoxin oxidoreductase subunit alpha</fullName>
        <ecNumber evidence="5">1.2.7.11</ecNumber>
        <ecNumber evidence="5">1.2.7.3</ecNumber>
    </submittedName>
</protein>
<dbReference type="InterPro" id="IPR002869">
    <property type="entry name" value="Pyrv_flavodox_OxRed_cen"/>
</dbReference>
<dbReference type="InterPro" id="IPR029061">
    <property type="entry name" value="THDP-binding"/>
</dbReference>
<dbReference type="Gene3D" id="3.40.920.10">
    <property type="entry name" value="Pyruvate-ferredoxin oxidoreductase, PFOR, domain III"/>
    <property type="match status" value="1"/>
</dbReference>
<sequence length="559" mass="61537">MKKYNLLIGGSAGQGMDTLAHNIEKLLQRSGYHLFSNKDYESRVRGGHNFTQIRFGTEVVTSHSNDLDLIIALNTETIEVHKERLLEVGTILCDETILSSEKGVISLPIVKSAREAGDAKTQTIVAFGIFVKLFDLDLDLAKKVIASTLKPEILSMNEKALDLGYSLIDKSFEIEKPESVIRMMINGNQAIGLGALAGGVTFYAAYPMTPSTSIMTYLASKQAESDVVVEQAEDEIAAINMALGASYAGIRAMTGTSGGGFSLMTETLGLSGIAELPLVIVNVQRPGPATGLPTRTEQSDLSFILTASHGEIPRMVLAVRNVEDAFYQTTRALNIADKYQIPVIILNDQYLADANQTIKPFDLSKVTIERNLTTLDADTDEIYNRYQFTENGISPRIIPGKVKGQVVLIDSDEHDQSGHIIEDAETRIKMMQKRMNKLEMLKEILMEPSYFGVEKPEILLVGWGSTEGNLKEAVEELIKNGKQVGALVFGDIYPLPTKLLEQYLGIASTVINVEQNYTGQLAKLIRQETGIKMDKSLLKYDGRQIAPHEIVDFVGREVR</sequence>
<dbReference type="InterPro" id="IPR022367">
    <property type="entry name" value="2-oxoacid/accept_OxRdtase_asu"/>
</dbReference>
<dbReference type="Proteomes" id="UP001314796">
    <property type="component" value="Unassembled WGS sequence"/>
</dbReference>
<dbReference type="Gene3D" id="3.40.50.920">
    <property type="match status" value="1"/>
</dbReference>
<feature type="domain" description="Pyruvate:ferredoxin oxidoreductase core" evidence="4">
    <location>
        <begin position="457"/>
        <end position="550"/>
    </location>
</feature>
<dbReference type="Pfam" id="PF01855">
    <property type="entry name" value="POR_N"/>
    <property type="match status" value="1"/>
</dbReference>
<dbReference type="InterPro" id="IPR009014">
    <property type="entry name" value="Transketo_C/PFOR_II"/>
</dbReference>
<dbReference type="EC" id="1.2.7.11" evidence="5"/>
<evidence type="ECO:0000313" key="6">
    <source>
        <dbReference type="Proteomes" id="UP001314796"/>
    </source>
</evidence>
<evidence type="ECO:0000256" key="1">
    <source>
        <dbReference type="ARBA" id="ARBA00023002"/>
    </source>
</evidence>
<name>A0ABS2NNI5_9FIRM</name>
<dbReference type="Pfam" id="PF17147">
    <property type="entry name" value="PFOR_II"/>
    <property type="match status" value="1"/>
</dbReference>
<feature type="domain" description="Pyruvate flavodoxin/ferredoxin oxidoreductase pyrimidine binding" evidence="3">
    <location>
        <begin position="194"/>
        <end position="432"/>
    </location>
</feature>
<evidence type="ECO:0000259" key="3">
    <source>
        <dbReference type="Pfam" id="PF01855"/>
    </source>
</evidence>
<dbReference type="EMBL" id="JAFBEE010000004">
    <property type="protein sequence ID" value="MBM7614486.1"/>
    <property type="molecule type" value="Genomic_DNA"/>
</dbReference>
<evidence type="ECO:0000259" key="2">
    <source>
        <dbReference type="Pfam" id="PF01558"/>
    </source>
</evidence>
<dbReference type="SUPFAM" id="SSF53323">
    <property type="entry name" value="Pyruvate-ferredoxin oxidoreductase, PFOR, domain III"/>
    <property type="match status" value="1"/>
</dbReference>
<keyword evidence="1 5" id="KW-0560">Oxidoreductase</keyword>
<reference evidence="5 6" key="1">
    <citation type="submission" date="2021-01" db="EMBL/GenBank/DDBJ databases">
        <title>Genomic Encyclopedia of Type Strains, Phase IV (KMG-IV): sequencing the most valuable type-strain genomes for metagenomic binning, comparative biology and taxonomic classification.</title>
        <authorList>
            <person name="Goeker M."/>
        </authorList>
    </citation>
    <scope>NUCLEOTIDE SEQUENCE [LARGE SCALE GENOMIC DNA]</scope>
    <source>
        <strain evidence="5 6">DSM 25890</strain>
    </source>
</reference>
<evidence type="ECO:0000259" key="4">
    <source>
        <dbReference type="Pfam" id="PF17147"/>
    </source>
</evidence>
<accession>A0ABS2NNI5</accession>
<dbReference type="RefSeq" id="WP_204400752.1">
    <property type="nucleotide sequence ID" value="NZ_JAFBEE010000004.1"/>
</dbReference>
<gene>
    <name evidence="5" type="ORF">JOC73_000997</name>
</gene>
<dbReference type="NCBIfam" id="TIGR03710">
    <property type="entry name" value="OAFO_sf"/>
    <property type="match status" value="1"/>
</dbReference>
<evidence type="ECO:0000313" key="5">
    <source>
        <dbReference type="EMBL" id="MBM7614486.1"/>
    </source>
</evidence>
<dbReference type="SUPFAM" id="SSF52922">
    <property type="entry name" value="TK C-terminal domain-like"/>
    <property type="match status" value="1"/>
</dbReference>
<comment type="caution">
    <text evidence="5">The sequence shown here is derived from an EMBL/GenBank/DDBJ whole genome shotgun (WGS) entry which is preliminary data.</text>
</comment>